<proteinExistence type="predicted"/>
<dbReference type="PANTHER" id="PTHR23151:SF90">
    <property type="entry name" value="DIHYDROLIPOYLLYSINE-RESIDUE ACETYLTRANSFERASE COMPONENT OF PYRUVATE DEHYDROGENASE COMPLEX, MITOCHONDRIAL-RELATED"/>
    <property type="match status" value="1"/>
</dbReference>
<dbReference type="GO" id="GO:0004742">
    <property type="term" value="F:dihydrolipoyllysine-residue acetyltransferase activity"/>
    <property type="evidence" value="ECO:0007669"/>
    <property type="project" value="TreeGrafter"/>
</dbReference>
<dbReference type="InterPro" id="IPR011053">
    <property type="entry name" value="Single_hybrid_motif"/>
</dbReference>
<comment type="caution">
    <text evidence="1">The sequence shown here is derived from an EMBL/GenBank/DDBJ whole genome shotgun (WGS) entry which is preliminary data.</text>
</comment>
<sequence length="217" mass="23994">MVIRRLTTTMGYERWPQDSTDEGQHTGFYRRERETGASCKGGQRLSLMDEEGSVTTLTPRVPYLLETDKATVEMECMEEGYLAKIIHGDGSKEIKVGEEEGDIEKFKDYKVSESAGPTEVQPLSEPAQSKKDICCAFLYSTAEFSHEGVSLLESWNNFKAWLAWCSRLAVGKVAKMLWVADGDGCGIVSAKGGARVPKAREGKRGIRQGRAMALTRG</sequence>
<dbReference type="EMBL" id="JACMSC010000020">
    <property type="protein sequence ID" value="KAG6472277.1"/>
    <property type="molecule type" value="Genomic_DNA"/>
</dbReference>
<gene>
    <name evidence="1" type="ORF">ZIOFF_069737</name>
</gene>
<dbReference type="Proteomes" id="UP000734854">
    <property type="component" value="Unassembled WGS sequence"/>
</dbReference>
<dbReference type="Gene3D" id="2.40.50.100">
    <property type="match status" value="1"/>
</dbReference>
<dbReference type="InterPro" id="IPR045257">
    <property type="entry name" value="E2/Pdx1"/>
</dbReference>
<accession>A0A8J5CCT3</accession>
<keyword evidence="2" id="KW-1185">Reference proteome</keyword>
<evidence type="ECO:0000313" key="2">
    <source>
        <dbReference type="Proteomes" id="UP000734854"/>
    </source>
</evidence>
<organism evidence="1 2">
    <name type="scientific">Zingiber officinale</name>
    <name type="common">Ginger</name>
    <name type="synonym">Amomum zingiber</name>
    <dbReference type="NCBI Taxonomy" id="94328"/>
    <lineage>
        <taxon>Eukaryota</taxon>
        <taxon>Viridiplantae</taxon>
        <taxon>Streptophyta</taxon>
        <taxon>Embryophyta</taxon>
        <taxon>Tracheophyta</taxon>
        <taxon>Spermatophyta</taxon>
        <taxon>Magnoliopsida</taxon>
        <taxon>Liliopsida</taxon>
        <taxon>Zingiberales</taxon>
        <taxon>Zingiberaceae</taxon>
        <taxon>Zingiber</taxon>
    </lineage>
</organism>
<dbReference type="SUPFAM" id="SSF51230">
    <property type="entry name" value="Single hybrid motif"/>
    <property type="match status" value="1"/>
</dbReference>
<dbReference type="GO" id="GO:0045254">
    <property type="term" value="C:pyruvate dehydrogenase complex"/>
    <property type="evidence" value="ECO:0007669"/>
    <property type="project" value="InterPro"/>
</dbReference>
<reference evidence="1 2" key="1">
    <citation type="submission" date="2020-08" db="EMBL/GenBank/DDBJ databases">
        <title>Plant Genome Project.</title>
        <authorList>
            <person name="Zhang R.-G."/>
        </authorList>
    </citation>
    <scope>NUCLEOTIDE SEQUENCE [LARGE SCALE GENOMIC DNA]</scope>
    <source>
        <tissue evidence="1">Rhizome</tissue>
    </source>
</reference>
<evidence type="ECO:0000313" key="1">
    <source>
        <dbReference type="EMBL" id="KAG6472277.1"/>
    </source>
</evidence>
<dbReference type="PANTHER" id="PTHR23151">
    <property type="entry name" value="DIHYDROLIPOAMIDE ACETYL/SUCCINYL-TRANSFERASE-RELATED"/>
    <property type="match status" value="1"/>
</dbReference>
<dbReference type="AlphaFoldDB" id="A0A8J5CCT3"/>
<name>A0A8J5CCT3_ZINOF</name>
<protein>
    <submittedName>
        <fullName evidence="1">Uncharacterized protein</fullName>
    </submittedName>
</protein>
<dbReference type="GO" id="GO:0006086">
    <property type="term" value="P:pyruvate decarboxylation to acetyl-CoA"/>
    <property type="evidence" value="ECO:0007669"/>
    <property type="project" value="InterPro"/>
</dbReference>